<dbReference type="EMBL" id="CP003058">
    <property type="protein sequence ID" value="AEQ21322.1"/>
    <property type="molecule type" value="Genomic_DNA"/>
</dbReference>
<proteinExistence type="predicted"/>
<name>G4Q621_ACIIR</name>
<reference evidence="3 4" key="1">
    <citation type="journal article" date="2011" name="J. Bacteriol.">
        <title>Complete genome sequence of Acidaminococcus intestini RYC-MR95, a Gram-negative bacterium from the phylum Firmicutes.</title>
        <authorList>
            <person name="D'Auria G."/>
            <person name="Galan J.C."/>
            <person name="Rodriguez-Alcayna M."/>
            <person name="Moya A."/>
            <person name="Baquero F."/>
            <person name="Latorre A."/>
        </authorList>
    </citation>
    <scope>NUCLEOTIDE SEQUENCE [LARGE SCALE GENOMIC DNA]</scope>
    <source>
        <strain evidence="3 4">RyC-MR95</strain>
    </source>
</reference>
<dbReference type="PANTHER" id="PTHR30160:SF7">
    <property type="entry name" value="ADP-HEPTOSE--LPS HEPTOSYLTRANSFERASE 2"/>
    <property type="match status" value="1"/>
</dbReference>
<dbReference type="InParanoid" id="G4Q621"/>
<dbReference type="SUPFAM" id="SSF53756">
    <property type="entry name" value="UDP-Glycosyltransferase/glycogen phosphorylase"/>
    <property type="match status" value="1"/>
</dbReference>
<evidence type="ECO:0000313" key="3">
    <source>
        <dbReference type="EMBL" id="AEQ21322.1"/>
    </source>
</evidence>
<dbReference type="RefSeq" id="WP_009015643.1">
    <property type="nucleotide sequence ID" value="NC_016077.1"/>
</dbReference>
<evidence type="ECO:0008006" key="5">
    <source>
        <dbReference type="Google" id="ProtNLM"/>
    </source>
</evidence>
<sequence length="363" mass="40374">MMNIDTKPRNRIKKIFLDGIMHLGDVITAASVIPVLKEQYPHSEIHYLVKDSVALPASLICGVDRVIPYTYQSGGGALDVIRMGKKLSQEGYDLGISLDPRERVTLMKWIARIPLRLSMERALGWELGWEKWFYTQDLSYRASWDYKNHRMGESYQRLMRDYFGDESQEFIPPALVPSASKDLAAADALLAGCSAKGPKVLFCVETTAKAKDWRAEKFAALADWLITSYDASVIITGIEAHRPKMDAIKNRMKHPESIIDTLGKTTFPALVALMRRADCAITLDTGTTHIAAAAGCPVLTIFTFNSPEIYQGCGERTWAVSGHVPCSGKHVCIGPKKCPKNLCEESVTLSMVQETVKEMLESL</sequence>
<dbReference type="InterPro" id="IPR051199">
    <property type="entry name" value="LPS_LOS_Heptosyltrfase"/>
</dbReference>
<organism evidence="3 4">
    <name type="scientific">Acidaminococcus intestini (strain RyC-MR95)</name>
    <dbReference type="NCBI Taxonomy" id="568816"/>
    <lineage>
        <taxon>Bacteria</taxon>
        <taxon>Bacillati</taxon>
        <taxon>Bacillota</taxon>
        <taxon>Negativicutes</taxon>
        <taxon>Acidaminococcales</taxon>
        <taxon>Acidaminococcaceae</taxon>
        <taxon>Acidaminococcus</taxon>
    </lineage>
</organism>
<dbReference type="PATRIC" id="fig|568816.4.peg.64"/>
<dbReference type="GO" id="GO:0005829">
    <property type="term" value="C:cytosol"/>
    <property type="evidence" value="ECO:0007669"/>
    <property type="project" value="TreeGrafter"/>
</dbReference>
<dbReference type="CDD" id="cd03789">
    <property type="entry name" value="GT9_LPS_heptosyltransferase"/>
    <property type="match status" value="1"/>
</dbReference>
<dbReference type="AlphaFoldDB" id="G4Q621"/>
<dbReference type="STRING" id="568816.Acin_0069"/>
<keyword evidence="2" id="KW-0808">Transferase</keyword>
<keyword evidence="4" id="KW-1185">Reference proteome</keyword>
<dbReference type="PANTHER" id="PTHR30160">
    <property type="entry name" value="TETRAACYLDISACCHARIDE 4'-KINASE-RELATED"/>
    <property type="match status" value="1"/>
</dbReference>
<dbReference type="eggNOG" id="COG0859">
    <property type="taxonomic scope" value="Bacteria"/>
</dbReference>
<dbReference type="HOGENOM" id="CLU_038371_0_0_9"/>
<dbReference type="Pfam" id="PF01075">
    <property type="entry name" value="Glyco_transf_9"/>
    <property type="match status" value="1"/>
</dbReference>
<dbReference type="GO" id="GO:0008713">
    <property type="term" value="F:ADP-heptose-lipopolysaccharide heptosyltransferase activity"/>
    <property type="evidence" value="ECO:0007669"/>
    <property type="project" value="TreeGrafter"/>
</dbReference>
<keyword evidence="1" id="KW-0328">Glycosyltransferase</keyword>
<dbReference type="Gene3D" id="3.40.50.2000">
    <property type="entry name" value="Glycogen Phosphorylase B"/>
    <property type="match status" value="2"/>
</dbReference>
<gene>
    <name evidence="3" type="ordered locus">Acin_0069</name>
</gene>
<evidence type="ECO:0000256" key="2">
    <source>
        <dbReference type="ARBA" id="ARBA00022679"/>
    </source>
</evidence>
<evidence type="ECO:0000313" key="4">
    <source>
        <dbReference type="Proteomes" id="UP000007093"/>
    </source>
</evidence>
<accession>G4Q621</accession>
<dbReference type="GO" id="GO:0009244">
    <property type="term" value="P:lipopolysaccharide core region biosynthetic process"/>
    <property type="evidence" value="ECO:0007669"/>
    <property type="project" value="TreeGrafter"/>
</dbReference>
<dbReference type="Proteomes" id="UP000007093">
    <property type="component" value="Chromosome"/>
</dbReference>
<dbReference type="GeneID" id="92877790"/>
<dbReference type="InterPro" id="IPR002201">
    <property type="entry name" value="Glyco_trans_9"/>
</dbReference>
<dbReference type="KEGG" id="ain:Acin_0069"/>
<protein>
    <recommendedName>
        <fullName evidence="5">Heptosyltransferase</fullName>
    </recommendedName>
</protein>
<evidence type="ECO:0000256" key="1">
    <source>
        <dbReference type="ARBA" id="ARBA00022676"/>
    </source>
</evidence>